<feature type="transmembrane region" description="Helical" evidence="14">
    <location>
        <begin position="161"/>
        <end position="181"/>
    </location>
</feature>
<keyword evidence="11" id="KW-0739">Sodium transport</keyword>
<evidence type="ECO:0000313" key="15">
    <source>
        <dbReference type="EMBL" id="RWX44557.1"/>
    </source>
</evidence>
<dbReference type="InterPro" id="IPR050277">
    <property type="entry name" value="Sodium:Solute_Symporter"/>
</dbReference>
<evidence type="ECO:0000256" key="11">
    <source>
        <dbReference type="ARBA" id="ARBA00023201"/>
    </source>
</evidence>
<feature type="transmembrane region" description="Helical" evidence="14">
    <location>
        <begin position="413"/>
        <end position="432"/>
    </location>
</feature>
<feature type="transmembrane region" description="Helical" evidence="14">
    <location>
        <begin position="323"/>
        <end position="351"/>
    </location>
</feature>
<dbReference type="Gene3D" id="1.20.1730.10">
    <property type="entry name" value="Sodium/glucose cotransporter"/>
    <property type="match status" value="1"/>
</dbReference>
<comment type="similarity">
    <text evidence="2 13">Belongs to the sodium:solute symporter (SSF) (TC 2.A.21) family.</text>
</comment>
<dbReference type="GO" id="GO:0006814">
    <property type="term" value="P:sodium ion transport"/>
    <property type="evidence" value="ECO:0007669"/>
    <property type="project" value="UniProtKB-KW"/>
</dbReference>
<dbReference type="PANTHER" id="PTHR48086:SF3">
    <property type="entry name" value="SODIUM_PROLINE SYMPORTER"/>
    <property type="match status" value="1"/>
</dbReference>
<feature type="transmembrane region" description="Helical" evidence="14">
    <location>
        <begin position="83"/>
        <end position="102"/>
    </location>
</feature>
<name>A0A444IUN5_9BACT</name>
<proteinExistence type="inferred from homology"/>
<dbReference type="PANTHER" id="PTHR48086">
    <property type="entry name" value="SODIUM/PROLINE SYMPORTER-RELATED"/>
    <property type="match status" value="1"/>
</dbReference>
<dbReference type="AlphaFoldDB" id="A0A444IUN5"/>
<evidence type="ECO:0000256" key="8">
    <source>
        <dbReference type="ARBA" id="ARBA00023053"/>
    </source>
</evidence>
<evidence type="ECO:0000256" key="14">
    <source>
        <dbReference type="SAM" id="Phobius"/>
    </source>
</evidence>
<dbReference type="PROSITE" id="PS50283">
    <property type="entry name" value="NA_SOLUT_SYMP_3"/>
    <property type="match status" value="1"/>
</dbReference>
<reference evidence="15 16" key="1">
    <citation type="submission" date="2017-01" db="EMBL/GenBank/DDBJ databases">
        <title>The cable genome- insights into the physiology and evolution of filamentous bacteria capable of sulfide oxidation via long distance electron transfer.</title>
        <authorList>
            <person name="Schreiber L."/>
            <person name="Bjerg J.T."/>
            <person name="Boggild A."/>
            <person name="Van De Vossenberg J."/>
            <person name="Meysman F."/>
            <person name="Nielsen L.P."/>
            <person name="Schramm A."/>
            <person name="Kjeldsen K.U."/>
        </authorList>
    </citation>
    <scope>NUCLEOTIDE SEQUENCE [LARGE SCALE GENOMIC DNA]</scope>
    <source>
        <strain evidence="15">MCF</strain>
    </source>
</reference>
<dbReference type="Proteomes" id="UP000287853">
    <property type="component" value="Unassembled WGS sequence"/>
</dbReference>
<evidence type="ECO:0000256" key="2">
    <source>
        <dbReference type="ARBA" id="ARBA00006434"/>
    </source>
</evidence>
<evidence type="ECO:0000256" key="12">
    <source>
        <dbReference type="ARBA" id="ARBA00033708"/>
    </source>
</evidence>
<evidence type="ECO:0000256" key="5">
    <source>
        <dbReference type="ARBA" id="ARBA00022692"/>
    </source>
</evidence>
<keyword evidence="8" id="KW-0915">Sodium</keyword>
<keyword evidence="6" id="KW-0769">Symport</keyword>
<keyword evidence="4" id="KW-1003">Cell membrane</keyword>
<keyword evidence="10 14" id="KW-0472">Membrane</keyword>
<evidence type="ECO:0000256" key="10">
    <source>
        <dbReference type="ARBA" id="ARBA00023136"/>
    </source>
</evidence>
<organism evidence="15 16">
    <name type="scientific">Candidatus Electrothrix aarhusensis</name>
    <dbReference type="NCBI Taxonomy" id="1859131"/>
    <lineage>
        <taxon>Bacteria</taxon>
        <taxon>Pseudomonadati</taxon>
        <taxon>Thermodesulfobacteriota</taxon>
        <taxon>Desulfobulbia</taxon>
        <taxon>Desulfobulbales</taxon>
        <taxon>Desulfobulbaceae</taxon>
        <taxon>Candidatus Electrothrix</taxon>
    </lineage>
</organism>
<keyword evidence="16" id="KW-1185">Reference proteome</keyword>
<feature type="transmembrane region" description="Helical" evidence="14">
    <location>
        <begin position="363"/>
        <end position="381"/>
    </location>
</feature>
<dbReference type="GO" id="GO:0005886">
    <property type="term" value="C:plasma membrane"/>
    <property type="evidence" value="ECO:0007669"/>
    <property type="project" value="UniProtKB-SubCell"/>
</dbReference>
<evidence type="ECO:0000256" key="4">
    <source>
        <dbReference type="ARBA" id="ARBA00022475"/>
    </source>
</evidence>
<protein>
    <submittedName>
        <fullName evidence="15">Na+/proline symporter</fullName>
    </submittedName>
</protein>
<keyword evidence="9" id="KW-0406">Ion transport</keyword>
<dbReference type="GO" id="GO:0015293">
    <property type="term" value="F:symporter activity"/>
    <property type="evidence" value="ECO:0007669"/>
    <property type="project" value="UniProtKB-KW"/>
</dbReference>
<keyword evidence="5 14" id="KW-0812">Transmembrane</keyword>
<keyword evidence="7 14" id="KW-1133">Transmembrane helix</keyword>
<dbReference type="InterPro" id="IPR038377">
    <property type="entry name" value="Na/Glc_symporter_sf"/>
</dbReference>
<gene>
    <name evidence="15" type="ORF">H206_01470</name>
</gene>
<evidence type="ECO:0000256" key="9">
    <source>
        <dbReference type="ARBA" id="ARBA00023065"/>
    </source>
</evidence>
<comment type="subcellular location">
    <subcellularLocation>
        <location evidence="1">Cell membrane</location>
        <topology evidence="1">Multi-pass membrane protein</topology>
    </subcellularLocation>
</comment>
<dbReference type="Pfam" id="PF00474">
    <property type="entry name" value="SSF"/>
    <property type="match status" value="1"/>
</dbReference>
<evidence type="ECO:0000256" key="7">
    <source>
        <dbReference type="ARBA" id="ARBA00022989"/>
    </source>
</evidence>
<evidence type="ECO:0000313" key="16">
    <source>
        <dbReference type="Proteomes" id="UP000287853"/>
    </source>
</evidence>
<feature type="transmembrane region" description="Helical" evidence="14">
    <location>
        <begin position="51"/>
        <end position="71"/>
    </location>
</feature>
<evidence type="ECO:0000256" key="1">
    <source>
        <dbReference type="ARBA" id="ARBA00004651"/>
    </source>
</evidence>
<feature type="transmembrane region" description="Helical" evidence="14">
    <location>
        <begin position="236"/>
        <end position="255"/>
    </location>
</feature>
<comment type="caution">
    <text evidence="15">The sequence shown here is derived from an EMBL/GenBank/DDBJ whole genome shotgun (WGS) entry which is preliminary data.</text>
</comment>
<evidence type="ECO:0000256" key="6">
    <source>
        <dbReference type="ARBA" id="ARBA00022847"/>
    </source>
</evidence>
<feature type="transmembrane region" description="Helical" evidence="14">
    <location>
        <begin position="128"/>
        <end position="155"/>
    </location>
</feature>
<evidence type="ECO:0000256" key="3">
    <source>
        <dbReference type="ARBA" id="ARBA00022448"/>
    </source>
</evidence>
<dbReference type="EMBL" id="MTKO01000092">
    <property type="protein sequence ID" value="RWX44557.1"/>
    <property type="molecule type" value="Genomic_DNA"/>
</dbReference>
<feature type="transmembrane region" description="Helical" evidence="14">
    <location>
        <begin position="193"/>
        <end position="216"/>
    </location>
</feature>
<accession>A0A444IUN5</accession>
<dbReference type="InterPro" id="IPR001734">
    <property type="entry name" value="Na/solute_symporter"/>
</dbReference>
<feature type="transmembrane region" description="Helical" evidence="14">
    <location>
        <begin position="276"/>
        <end position="303"/>
    </location>
</feature>
<feature type="transmembrane region" description="Helical" evidence="14">
    <location>
        <begin position="6"/>
        <end position="30"/>
    </location>
</feature>
<feature type="transmembrane region" description="Helical" evidence="14">
    <location>
        <begin position="438"/>
        <end position="457"/>
    </location>
</feature>
<comment type="catalytic activity">
    <reaction evidence="12">
        <text>L-proline(in) + Na(+)(in) = L-proline(out) + Na(+)(out)</text>
        <dbReference type="Rhea" id="RHEA:28967"/>
        <dbReference type="ChEBI" id="CHEBI:29101"/>
        <dbReference type="ChEBI" id="CHEBI:60039"/>
    </reaction>
</comment>
<evidence type="ECO:0000256" key="13">
    <source>
        <dbReference type="RuleBase" id="RU362091"/>
    </source>
</evidence>
<sequence>MMPVHPPFSAINGLLLILVYGLCAFALTWLSIKGRVASKLEFLLADRNLGVWPAAFSIAATWIWAPALFLASEKAYTQGLAGVFWFIAPNVACLLLFAPFAARIRRLAPDGFTLSAYMYERYSRRVQVIYQLQLVGLAVCSCGVQLLAGGAVIVFLTGLPFFPVTLLLMLIALSYSLFGGLRASVQTDHAQMILILVTALIAVPWVFLKGGGLSVVNQGLGGFSGQFSSLLSPDSLGVAWSFGIPVTIGLLAGPFGDQSFYQRAFAIREDRIKLAFVYGALLFALVPLSLSLLGFVAAGQQWLINDTQMVNIETVARLLPGWMMIPVALMLLSGLISTIDSNLCAVASIAGHDWGMNVNRSRLSMVLLCCAALLVANFPGIKILYLFLLYGTLRASTLLPTVITLLRKNIPEPAVFFGILCAILVGLPLFVWGNFNGLVLWKVIGALLTVGISGLRYRWVYCGGR</sequence>
<keyword evidence="3" id="KW-0813">Transport</keyword>